<organism evidence="1 2">
    <name type="scientific">Streptomyces parvus</name>
    <dbReference type="NCBI Taxonomy" id="66428"/>
    <lineage>
        <taxon>Bacteria</taxon>
        <taxon>Bacillati</taxon>
        <taxon>Actinomycetota</taxon>
        <taxon>Actinomycetes</taxon>
        <taxon>Kitasatosporales</taxon>
        <taxon>Streptomycetaceae</taxon>
        <taxon>Streptomyces</taxon>
    </lineage>
</organism>
<feature type="non-terminal residue" evidence="1">
    <location>
        <position position="73"/>
    </location>
</feature>
<accession>A0A7K3SBL6</accession>
<sequence>MNRAIGLAGETDRFTLEGGLRAALCEETGAVLSDAARSVLQRYGPPLVRLVLRYAGSGPHHAPDPAEREAAAA</sequence>
<evidence type="ECO:0000313" key="2">
    <source>
        <dbReference type="Proteomes" id="UP000469670"/>
    </source>
</evidence>
<protein>
    <submittedName>
        <fullName evidence="1">Uncharacterized protein</fullName>
    </submittedName>
</protein>
<comment type="caution">
    <text evidence="1">The sequence shown here is derived from an EMBL/GenBank/DDBJ whole genome shotgun (WGS) entry which is preliminary data.</text>
</comment>
<proteinExistence type="predicted"/>
<dbReference type="AlphaFoldDB" id="A0A7K3SBL6"/>
<dbReference type="RefSeq" id="WP_164209660.1">
    <property type="nucleotide sequence ID" value="NZ_JAAGMP010001873.1"/>
</dbReference>
<gene>
    <name evidence="1" type="ORF">G3I50_41830</name>
</gene>
<evidence type="ECO:0000313" key="1">
    <source>
        <dbReference type="EMBL" id="NEC24739.1"/>
    </source>
</evidence>
<reference evidence="1 2" key="1">
    <citation type="submission" date="2020-01" db="EMBL/GenBank/DDBJ databases">
        <title>Insect and environment-associated Actinomycetes.</title>
        <authorList>
            <person name="Currrie C."/>
            <person name="Chevrette M."/>
            <person name="Carlson C."/>
            <person name="Stubbendieck R."/>
            <person name="Wendt-Pienkowski E."/>
        </authorList>
    </citation>
    <scope>NUCLEOTIDE SEQUENCE [LARGE SCALE GENOMIC DNA]</scope>
    <source>
        <strain evidence="1 2">SID7590</strain>
    </source>
</reference>
<dbReference type="Proteomes" id="UP000469670">
    <property type="component" value="Unassembled WGS sequence"/>
</dbReference>
<dbReference type="EMBL" id="JAAGMP010001873">
    <property type="protein sequence ID" value="NEC24739.1"/>
    <property type="molecule type" value="Genomic_DNA"/>
</dbReference>
<name>A0A7K3SBL6_9ACTN</name>